<evidence type="ECO:0000313" key="13">
    <source>
        <dbReference type="EMBL" id="PTK60590.1"/>
    </source>
</evidence>
<evidence type="ECO:0000256" key="3">
    <source>
        <dbReference type="ARBA" id="ARBA00022475"/>
    </source>
</evidence>
<dbReference type="Proteomes" id="UP000240400">
    <property type="component" value="Unassembled WGS sequence"/>
</dbReference>
<dbReference type="Gene3D" id="3.40.50.300">
    <property type="entry name" value="P-loop containing nucleotide triphosphate hydrolases"/>
    <property type="match status" value="1"/>
</dbReference>
<dbReference type="RefSeq" id="WP_107643912.1">
    <property type="nucleotide sequence ID" value="NZ_PZHR01000004.1"/>
</dbReference>
<accession>A0A2T4SDI6</accession>
<dbReference type="GO" id="GO:0015421">
    <property type="term" value="F:ABC-type oligopeptide transporter activity"/>
    <property type="evidence" value="ECO:0007669"/>
    <property type="project" value="TreeGrafter"/>
</dbReference>
<dbReference type="FunFam" id="1.20.1560.10:FF:000011">
    <property type="entry name" value="Multidrug ABC transporter ATP-binding protein"/>
    <property type="match status" value="1"/>
</dbReference>
<dbReference type="GO" id="GO:0016887">
    <property type="term" value="F:ATP hydrolysis activity"/>
    <property type="evidence" value="ECO:0007669"/>
    <property type="project" value="InterPro"/>
</dbReference>
<gene>
    <name evidence="13" type="ORF">BUZ61_01485</name>
</gene>
<keyword evidence="3" id="KW-1003">Cell membrane</keyword>
<evidence type="ECO:0000256" key="9">
    <source>
        <dbReference type="ARBA" id="ARBA00025074"/>
    </source>
</evidence>
<proteinExistence type="predicted"/>
<comment type="function">
    <text evidence="9">May be involved in multidrug export. Transmembrane domains (TMD) form a pore in the cell membrane and the ATP-binding domain (NBD) is responsible for energy generation.</text>
</comment>
<evidence type="ECO:0000256" key="2">
    <source>
        <dbReference type="ARBA" id="ARBA00022448"/>
    </source>
</evidence>
<dbReference type="AlphaFoldDB" id="A0A2T4SDI6"/>
<keyword evidence="8 10" id="KW-0472">Membrane</keyword>
<feature type="domain" description="ABC transporter" evidence="11">
    <location>
        <begin position="337"/>
        <end position="571"/>
    </location>
</feature>
<dbReference type="SUPFAM" id="SSF90123">
    <property type="entry name" value="ABC transporter transmembrane region"/>
    <property type="match status" value="1"/>
</dbReference>
<protein>
    <submittedName>
        <fullName evidence="13">Multidrug ABC transporter permease/ATP-binding protein</fullName>
    </submittedName>
</protein>
<dbReference type="Gene3D" id="1.20.1560.10">
    <property type="entry name" value="ABC transporter type 1, transmembrane domain"/>
    <property type="match status" value="1"/>
</dbReference>
<feature type="domain" description="ABC transmembrane type-1" evidence="12">
    <location>
        <begin position="19"/>
        <end position="303"/>
    </location>
</feature>
<reference evidence="13 14" key="1">
    <citation type="journal article" date="2016" name="Front. Microbiol.">
        <title>Comprehensive Phylogenetic Analysis of Bovine Non-aureus Staphylococci Species Based on Whole-Genome Sequencing.</title>
        <authorList>
            <person name="Naushad S."/>
            <person name="Barkema H.W."/>
            <person name="Luby C."/>
            <person name="Condas L.A."/>
            <person name="Nobrega D.B."/>
            <person name="Carson D.A."/>
            <person name="De Buck J."/>
        </authorList>
    </citation>
    <scope>NUCLEOTIDE SEQUENCE [LARGE SCALE GENOMIC DNA]</scope>
    <source>
        <strain evidence="13 14">SNUC 4337</strain>
    </source>
</reference>
<feature type="transmembrane region" description="Helical" evidence="10">
    <location>
        <begin position="280"/>
        <end position="301"/>
    </location>
</feature>
<evidence type="ECO:0000256" key="1">
    <source>
        <dbReference type="ARBA" id="ARBA00004651"/>
    </source>
</evidence>
<dbReference type="PROSITE" id="PS00211">
    <property type="entry name" value="ABC_TRANSPORTER_1"/>
    <property type="match status" value="1"/>
</dbReference>
<evidence type="ECO:0000256" key="4">
    <source>
        <dbReference type="ARBA" id="ARBA00022692"/>
    </source>
</evidence>
<dbReference type="PROSITE" id="PS50893">
    <property type="entry name" value="ABC_TRANSPORTER_2"/>
    <property type="match status" value="1"/>
</dbReference>
<evidence type="ECO:0000313" key="14">
    <source>
        <dbReference type="Proteomes" id="UP000240400"/>
    </source>
</evidence>
<dbReference type="Pfam" id="PF00664">
    <property type="entry name" value="ABC_membrane"/>
    <property type="match status" value="1"/>
</dbReference>
<feature type="transmembrane region" description="Helical" evidence="10">
    <location>
        <begin position="160"/>
        <end position="178"/>
    </location>
</feature>
<name>A0A2T4SDI6_9STAP</name>
<keyword evidence="7 10" id="KW-1133">Transmembrane helix</keyword>
<feature type="transmembrane region" description="Helical" evidence="10">
    <location>
        <begin position="133"/>
        <end position="154"/>
    </location>
</feature>
<evidence type="ECO:0000256" key="7">
    <source>
        <dbReference type="ARBA" id="ARBA00022989"/>
    </source>
</evidence>
<keyword evidence="5" id="KW-0547">Nucleotide-binding</keyword>
<keyword evidence="4 10" id="KW-0812">Transmembrane</keyword>
<dbReference type="InterPro" id="IPR003439">
    <property type="entry name" value="ABC_transporter-like_ATP-bd"/>
</dbReference>
<feature type="transmembrane region" description="Helical" evidence="10">
    <location>
        <begin position="56"/>
        <end position="77"/>
    </location>
</feature>
<dbReference type="PANTHER" id="PTHR43394:SF1">
    <property type="entry name" value="ATP-BINDING CASSETTE SUB-FAMILY B MEMBER 10, MITOCHONDRIAL"/>
    <property type="match status" value="1"/>
</dbReference>
<evidence type="ECO:0000256" key="10">
    <source>
        <dbReference type="SAM" id="Phobius"/>
    </source>
</evidence>
<dbReference type="InterPro" id="IPR011527">
    <property type="entry name" value="ABC1_TM_dom"/>
</dbReference>
<feature type="transmembrane region" description="Helical" evidence="10">
    <location>
        <begin position="248"/>
        <end position="268"/>
    </location>
</feature>
<dbReference type="InterPro" id="IPR027417">
    <property type="entry name" value="P-loop_NTPase"/>
</dbReference>
<dbReference type="GO" id="GO:0005886">
    <property type="term" value="C:plasma membrane"/>
    <property type="evidence" value="ECO:0007669"/>
    <property type="project" value="UniProtKB-SubCell"/>
</dbReference>
<dbReference type="InterPro" id="IPR036640">
    <property type="entry name" value="ABC1_TM_sf"/>
</dbReference>
<dbReference type="InterPro" id="IPR003593">
    <property type="entry name" value="AAA+_ATPase"/>
</dbReference>
<keyword evidence="6 13" id="KW-0067">ATP-binding</keyword>
<dbReference type="EMBL" id="PZHR01000004">
    <property type="protein sequence ID" value="PTK60590.1"/>
    <property type="molecule type" value="Genomic_DNA"/>
</dbReference>
<dbReference type="InterPro" id="IPR017871">
    <property type="entry name" value="ABC_transporter-like_CS"/>
</dbReference>
<keyword evidence="2" id="KW-0813">Transport</keyword>
<dbReference type="GO" id="GO:0005524">
    <property type="term" value="F:ATP binding"/>
    <property type="evidence" value="ECO:0007669"/>
    <property type="project" value="UniProtKB-KW"/>
</dbReference>
<dbReference type="PANTHER" id="PTHR43394">
    <property type="entry name" value="ATP-DEPENDENT PERMEASE MDL1, MITOCHONDRIAL"/>
    <property type="match status" value="1"/>
</dbReference>
<evidence type="ECO:0000256" key="5">
    <source>
        <dbReference type="ARBA" id="ARBA00022741"/>
    </source>
</evidence>
<evidence type="ECO:0000256" key="6">
    <source>
        <dbReference type="ARBA" id="ARBA00022840"/>
    </source>
</evidence>
<dbReference type="SMART" id="SM00382">
    <property type="entry name" value="AAA"/>
    <property type="match status" value="1"/>
</dbReference>
<organism evidence="13 14">
    <name type="scientific">Staphylococcus nepalensis</name>
    <dbReference type="NCBI Taxonomy" id="214473"/>
    <lineage>
        <taxon>Bacteria</taxon>
        <taxon>Bacillati</taxon>
        <taxon>Bacillota</taxon>
        <taxon>Bacilli</taxon>
        <taxon>Bacillales</taxon>
        <taxon>Staphylococcaceae</taxon>
        <taxon>Staphylococcus</taxon>
    </lineage>
</organism>
<comment type="caution">
    <text evidence="13">The sequence shown here is derived from an EMBL/GenBank/DDBJ whole genome shotgun (WGS) entry which is preliminary data.</text>
</comment>
<dbReference type="OrthoDB" id="9770415at2"/>
<dbReference type="SUPFAM" id="SSF52540">
    <property type="entry name" value="P-loop containing nucleoside triphosphate hydrolases"/>
    <property type="match status" value="1"/>
</dbReference>
<sequence>MQVFWKLGWFFKQHKNKYILGLITLLLIALIEIVPPQIIGKTIDQMTTNKLTPKVLAVYLVILVFVAIFTYILRYVWRLSIFGTSQKLGQILRTSLYKKYTNMSAIFFQNRRTGDLMAHATNDIRAVQNAAGAGILMIADALITGGTVVITMAATVSWQLTLIAMIPLPFMVLLTSYYGSLLSKGFKKAQAAFSRLNDKTQESVAGIKVTKTFGYETSDQKDFKNLSDDVVVKNLIVSKIDALFDPTITLVIGISYFLSIVFGAKLVFNHDITLGQLITFTTYLGMLVWPLLALGLFFNIVQRAKASYERIEEIGNTPNDIDTHFKIDASPVGNIEFHIKKFHFPGNKKDGIHDVHFEVKQGSTVGIVGRTGSGKSTLIRLLLREFDTAEANEIKYGGYPIRDYNVKNLRAQFGYVPQEHFLFSTTIRNNIAFSNEEIDDNSIFEASRASHIHDDILSFPNQYQTVVGERGVSLSGGQKQRISIARALLIGPEVLILDDSLSAVDAQTEEVILGNLEKLRKGKTNIITAHRMSAVKHADEIIVMEGGTVVESGTHTALMNQKGWYYETYRAQALQQQLTRNLDDLAKGDDAND</sequence>
<dbReference type="InterPro" id="IPR039421">
    <property type="entry name" value="Type_1_exporter"/>
</dbReference>
<evidence type="ECO:0000256" key="8">
    <source>
        <dbReference type="ARBA" id="ARBA00023136"/>
    </source>
</evidence>
<comment type="subcellular location">
    <subcellularLocation>
        <location evidence="1">Cell membrane</location>
        <topology evidence="1">Multi-pass membrane protein</topology>
    </subcellularLocation>
</comment>
<evidence type="ECO:0000259" key="11">
    <source>
        <dbReference type="PROSITE" id="PS50893"/>
    </source>
</evidence>
<dbReference type="PROSITE" id="PS50929">
    <property type="entry name" value="ABC_TM1F"/>
    <property type="match status" value="1"/>
</dbReference>
<dbReference type="CDD" id="cd18541">
    <property type="entry name" value="ABC_6TM_TmrB_like"/>
    <property type="match status" value="1"/>
</dbReference>
<dbReference type="Pfam" id="PF00005">
    <property type="entry name" value="ABC_tran"/>
    <property type="match status" value="1"/>
</dbReference>
<evidence type="ECO:0000259" key="12">
    <source>
        <dbReference type="PROSITE" id="PS50929"/>
    </source>
</evidence>
<dbReference type="FunFam" id="3.40.50.300:FF:000221">
    <property type="entry name" value="Multidrug ABC transporter ATP-binding protein"/>
    <property type="match status" value="1"/>
</dbReference>